<feature type="compositionally biased region" description="Basic and acidic residues" evidence="1">
    <location>
        <begin position="64"/>
        <end position="78"/>
    </location>
</feature>
<accession>A0ABT9HPN6</accession>
<feature type="domain" description="PilZ" evidence="2">
    <location>
        <begin position="81"/>
        <end position="165"/>
    </location>
</feature>
<evidence type="ECO:0000313" key="3">
    <source>
        <dbReference type="EMBL" id="MDP4575110.1"/>
    </source>
</evidence>
<keyword evidence="4" id="KW-1185">Reference proteome</keyword>
<dbReference type="Pfam" id="PF07238">
    <property type="entry name" value="PilZ"/>
    <property type="match status" value="1"/>
</dbReference>
<sequence>MTGTNTPTLSAKDGDIWALWPDGRGAINLGNEEAFWAAAANLYDELHPETPERPEAAMATAPQIDDRSSLPPAETRKQAERVEARHGVTIVGRVYGQGGSREATIFDLSAHGCRVEDRSLARPGSRVTIKIGSIGPLGAVIRWRTDDMVGLKFESPLYPSILEHIRNEVSLR</sequence>
<evidence type="ECO:0000256" key="1">
    <source>
        <dbReference type="SAM" id="MobiDB-lite"/>
    </source>
</evidence>
<dbReference type="SUPFAM" id="SSF141371">
    <property type="entry name" value="PilZ domain-like"/>
    <property type="match status" value="1"/>
</dbReference>
<protein>
    <submittedName>
        <fullName evidence="3">PilZ domain-containing protein</fullName>
    </submittedName>
</protein>
<gene>
    <name evidence="3" type="ORF">Q9K02_08190</name>
</gene>
<dbReference type="Proteomes" id="UP001240639">
    <property type="component" value="Unassembled WGS sequence"/>
</dbReference>
<dbReference type="InterPro" id="IPR009875">
    <property type="entry name" value="PilZ_domain"/>
</dbReference>
<feature type="region of interest" description="Disordered" evidence="1">
    <location>
        <begin position="54"/>
        <end position="78"/>
    </location>
</feature>
<organism evidence="3 4">
    <name type="scientific">Qipengyuania profundimaris</name>
    <dbReference type="NCBI Taxonomy" id="3067652"/>
    <lineage>
        <taxon>Bacteria</taxon>
        <taxon>Pseudomonadati</taxon>
        <taxon>Pseudomonadota</taxon>
        <taxon>Alphaproteobacteria</taxon>
        <taxon>Sphingomonadales</taxon>
        <taxon>Erythrobacteraceae</taxon>
        <taxon>Qipengyuania</taxon>
    </lineage>
</organism>
<proteinExistence type="predicted"/>
<comment type="caution">
    <text evidence="3">The sequence shown here is derived from an EMBL/GenBank/DDBJ whole genome shotgun (WGS) entry which is preliminary data.</text>
</comment>
<dbReference type="RefSeq" id="WP_305932449.1">
    <property type="nucleotide sequence ID" value="NZ_JAVAIM010000001.1"/>
</dbReference>
<name>A0ABT9HPN6_9SPHN</name>
<evidence type="ECO:0000313" key="4">
    <source>
        <dbReference type="Proteomes" id="UP001240639"/>
    </source>
</evidence>
<reference evidence="3 4" key="1">
    <citation type="submission" date="2023-08" db="EMBL/GenBank/DDBJ databases">
        <title>genomic of G39.</title>
        <authorList>
            <person name="Wang Y."/>
        </authorList>
    </citation>
    <scope>NUCLEOTIDE SEQUENCE [LARGE SCALE GENOMIC DNA]</scope>
    <source>
        <strain evidence="3 4">G39</strain>
    </source>
</reference>
<dbReference type="EMBL" id="JAVAIM010000001">
    <property type="protein sequence ID" value="MDP4575110.1"/>
    <property type="molecule type" value="Genomic_DNA"/>
</dbReference>
<evidence type="ECO:0000259" key="2">
    <source>
        <dbReference type="Pfam" id="PF07238"/>
    </source>
</evidence>